<sequence>MKGSFILKKKSDDPLIFLVLLSLTYSKKKKDKLALVTPPSRPPCNTKYLNVGLLRGKTPSGVALLIREPRDPCDDSSELSSSSSLVISATGSIEEEVAEHDEIALGGEYVAYDDDDGNDGNGGDGGNHGNEEEEIQEEEDEAVANLPTSMAMKETVQTLLLLDGAGAEGAALLGCLEESGYTRMSTFCPSPQCPGMPQIKYCCSGCAAVPLDQELTRCNRTCRRYDIYSVPKKKKSDYYYILCFSSFSVATEQNKNQTKKKENHPSPPFKKINMSKLSWIGVKKSSRLFKDFHEEWIPTLKNTLLPLLSRSIMVSPPELLSTHVQMFHHHFQTYYQTLDLAASEDVSQLLFPTWHNSIQKPFLWFGDFHPSIFTNLLRSLLNNDDDDEDEDGGTEKSADYPLVWKYPSKNLISKVEEMECGLRLILPGIMNRYRVLQSGFIDKVGYDWIHSTGKNEILKAISGDVCVQMDELITVFLDANRLRRSILMEIISATDVYQSALYLQGLAQFFLGFSDVELVKEFEQCKIPLTLIIH</sequence>
<dbReference type="InterPro" id="IPR025422">
    <property type="entry name" value="TGA_domain"/>
</dbReference>
<dbReference type="Proteomes" id="UP000316621">
    <property type="component" value="Chromosome 3"/>
</dbReference>
<dbReference type="GO" id="GO:0043565">
    <property type="term" value="F:sequence-specific DNA binding"/>
    <property type="evidence" value="ECO:0007669"/>
    <property type="project" value="InterPro"/>
</dbReference>
<evidence type="ECO:0000313" key="4">
    <source>
        <dbReference type="Proteomes" id="UP000316621"/>
    </source>
</evidence>
<dbReference type="Gramene" id="RZC53454">
    <property type="protein sequence ID" value="RZC53454"/>
    <property type="gene ID" value="C5167_012311"/>
</dbReference>
<feature type="compositionally biased region" description="Acidic residues" evidence="1">
    <location>
        <begin position="131"/>
        <end position="141"/>
    </location>
</feature>
<dbReference type="AlphaFoldDB" id="A0A4Y7IX34"/>
<dbReference type="PANTHER" id="PTHR46354">
    <property type="entry name" value="DOG1 DOMAIN-CONTAINING PROTEIN"/>
    <property type="match status" value="1"/>
</dbReference>
<evidence type="ECO:0000313" key="3">
    <source>
        <dbReference type="EMBL" id="RZC53454.1"/>
    </source>
</evidence>
<dbReference type="PROSITE" id="PS51806">
    <property type="entry name" value="DOG1"/>
    <property type="match status" value="1"/>
</dbReference>
<proteinExistence type="predicted"/>
<organism evidence="3 4">
    <name type="scientific">Papaver somniferum</name>
    <name type="common">Opium poppy</name>
    <dbReference type="NCBI Taxonomy" id="3469"/>
    <lineage>
        <taxon>Eukaryota</taxon>
        <taxon>Viridiplantae</taxon>
        <taxon>Streptophyta</taxon>
        <taxon>Embryophyta</taxon>
        <taxon>Tracheophyta</taxon>
        <taxon>Spermatophyta</taxon>
        <taxon>Magnoliopsida</taxon>
        <taxon>Ranunculales</taxon>
        <taxon>Papaveraceae</taxon>
        <taxon>Papaveroideae</taxon>
        <taxon>Papaver</taxon>
    </lineage>
</organism>
<name>A0A4Y7IX34_PAPSO</name>
<evidence type="ECO:0000256" key="1">
    <source>
        <dbReference type="SAM" id="MobiDB-lite"/>
    </source>
</evidence>
<protein>
    <recommendedName>
        <fullName evidence="2">DOG1 domain-containing protein</fullName>
    </recommendedName>
</protein>
<reference evidence="3 4" key="1">
    <citation type="journal article" date="2018" name="Science">
        <title>The opium poppy genome and morphinan production.</title>
        <authorList>
            <person name="Guo L."/>
            <person name="Winzer T."/>
            <person name="Yang X."/>
            <person name="Li Y."/>
            <person name="Ning Z."/>
            <person name="He Z."/>
            <person name="Teodor R."/>
            <person name="Lu Y."/>
            <person name="Bowser T.A."/>
            <person name="Graham I.A."/>
            <person name="Ye K."/>
        </authorList>
    </citation>
    <scope>NUCLEOTIDE SEQUENCE [LARGE SCALE GENOMIC DNA]</scope>
    <source>
        <strain evidence="4">cv. HN1</strain>
        <tissue evidence="3">Leaves</tissue>
    </source>
</reference>
<dbReference type="EMBL" id="CM010717">
    <property type="protein sequence ID" value="RZC53454.1"/>
    <property type="molecule type" value="Genomic_DNA"/>
</dbReference>
<accession>A0A4Y7IX34</accession>
<feature type="compositionally biased region" description="Gly residues" evidence="1">
    <location>
        <begin position="119"/>
        <end position="128"/>
    </location>
</feature>
<dbReference type="STRING" id="3469.A0A4Y7IX34"/>
<dbReference type="PANTHER" id="PTHR46354:SF9">
    <property type="entry name" value="PROTEIN INAPERTURATE POLLEN1"/>
    <property type="match status" value="1"/>
</dbReference>
<feature type="domain" description="DOG1" evidence="2">
    <location>
        <begin position="286"/>
        <end position="523"/>
    </location>
</feature>
<dbReference type="GO" id="GO:0006351">
    <property type="term" value="P:DNA-templated transcription"/>
    <property type="evidence" value="ECO:0007669"/>
    <property type="project" value="InterPro"/>
</dbReference>
<keyword evidence="4" id="KW-1185">Reference proteome</keyword>
<evidence type="ECO:0000259" key="2">
    <source>
        <dbReference type="PROSITE" id="PS51806"/>
    </source>
</evidence>
<dbReference type="Pfam" id="PF14144">
    <property type="entry name" value="DOG1"/>
    <property type="match status" value="1"/>
</dbReference>
<dbReference type="InterPro" id="IPR051886">
    <property type="entry name" value="Seed_Dev/Stress_Resp_Reg"/>
</dbReference>
<feature type="region of interest" description="Disordered" evidence="1">
    <location>
        <begin position="110"/>
        <end position="141"/>
    </location>
</feature>
<gene>
    <name evidence="3" type="ORF">C5167_012311</name>
</gene>